<sequence>MEQKQEKKGIFDFISGTNVSNVISSLFKGTTTAVSNLLIDKVDFEGDYSMCGEICQYLNKRDYLKVRQVCCFGIPRKVRGFVWYALLLRPKTTQEIRDLSNNENHLLYWNNVNEFHIDSDEFLYSEDAEVIDWDVTRTYPIGYDSLFQSDRLRNVLRRVLRMFLYIHPKGYFQGLNDIVSIIIIVLVDMFTKQKLKVEDIIQLSLEDLKRIESTTYSFLEALSSLLAVNIYGIEKDIHAIGLMNDFLNLLKVMNSKALQMDEQMLKQQTWRWFVCLFSREFPVEKVIVIWDRFVSDPRGKGFRNGIVCFAAALIEDIVSHVVDIRNIEEVNKLNRTYCKEMDDMTFSRILNRSIDIRVDYFQKILYHSY</sequence>
<dbReference type="VEuPathDB" id="AmoebaDB:EHI5A_082930"/>
<name>A0A5K1V3K0_ENTHI</name>
<dbReference type="PROSITE" id="PS50086">
    <property type="entry name" value="TBC_RABGAP"/>
    <property type="match status" value="1"/>
</dbReference>
<dbReference type="PANTHER" id="PTHR22957">
    <property type="entry name" value="TBC1 DOMAIN FAMILY MEMBER GTPASE-ACTIVATING PROTEIN"/>
    <property type="match status" value="1"/>
</dbReference>
<dbReference type="Pfam" id="PF00566">
    <property type="entry name" value="RabGAP-TBC"/>
    <property type="match status" value="1"/>
</dbReference>
<dbReference type="FunFam" id="1.10.472.80:FF:000125">
    <property type="entry name" value="Rab GTPase activating protein, putative"/>
    <property type="match status" value="1"/>
</dbReference>
<dbReference type="FunFam" id="1.10.8.270:FF:000092">
    <property type="entry name" value="Rab GTPase activating protein, putative"/>
    <property type="match status" value="1"/>
</dbReference>
<dbReference type="InterPro" id="IPR000195">
    <property type="entry name" value="Rab-GAP-TBC_dom"/>
</dbReference>
<dbReference type="OMA" id="YCKEMND"/>
<proteinExistence type="predicted"/>
<gene>
    <name evidence="2" type="ORF">CL6EHI_035140</name>
</gene>
<protein>
    <submittedName>
        <fullName evidence="2">Rab GTPase activating protein putative</fullName>
    </submittedName>
</protein>
<dbReference type="Gene3D" id="1.10.8.270">
    <property type="entry name" value="putative rabgap domain of human tbc1 domain family member 14 like domains"/>
    <property type="match status" value="1"/>
</dbReference>
<dbReference type="VEuPathDB" id="AmoebaDB:KM1_139470"/>
<dbReference type="AlphaFoldDB" id="A0A5K1V3K0"/>
<organism evidence="2 3">
    <name type="scientific">Entamoeba histolytica</name>
    <dbReference type="NCBI Taxonomy" id="5759"/>
    <lineage>
        <taxon>Eukaryota</taxon>
        <taxon>Amoebozoa</taxon>
        <taxon>Evosea</taxon>
        <taxon>Archamoebae</taxon>
        <taxon>Mastigamoebida</taxon>
        <taxon>Entamoebidae</taxon>
        <taxon>Entamoeba</taxon>
    </lineage>
</organism>
<dbReference type="GO" id="GO:0006886">
    <property type="term" value="P:intracellular protein transport"/>
    <property type="evidence" value="ECO:0007669"/>
    <property type="project" value="TreeGrafter"/>
</dbReference>
<dbReference type="Proteomes" id="UP000078387">
    <property type="component" value="Unassembled WGS sequence"/>
</dbReference>
<evidence type="ECO:0000259" key="1">
    <source>
        <dbReference type="PROSITE" id="PS50086"/>
    </source>
</evidence>
<feature type="domain" description="Rab-GAP TBC" evidence="1">
    <location>
        <begin position="73"/>
        <end position="297"/>
    </location>
</feature>
<dbReference type="VEuPathDB" id="AmoebaDB:EHI_035140"/>
<dbReference type="SMART" id="SM00164">
    <property type="entry name" value="TBC"/>
    <property type="match status" value="1"/>
</dbReference>
<dbReference type="InterPro" id="IPR035969">
    <property type="entry name" value="Rab-GAP_TBC_sf"/>
</dbReference>
<evidence type="ECO:0000313" key="3">
    <source>
        <dbReference type="Proteomes" id="UP000078387"/>
    </source>
</evidence>
<comment type="caution">
    <text evidence="2">The sequence shown here is derived from an EMBL/GenBank/DDBJ whole genome shotgun (WGS) entry which is preliminary data.</text>
</comment>
<dbReference type="PANTHER" id="PTHR22957:SF27">
    <property type="entry name" value="TBC1 DOMAIN FAMILY MEMBER 13"/>
    <property type="match status" value="1"/>
</dbReference>
<dbReference type="VEuPathDB" id="AmoebaDB:EHI8A_096510"/>
<reference evidence="2 3" key="1">
    <citation type="submission" date="2016-05" db="EMBL/GenBank/DDBJ databases">
        <title>First whole genome sequencing of Entamoeba histolytica HM1:IMSS-clone-6.</title>
        <authorList>
            <person name="Mukherjee Avik.K."/>
            <person name="Izumyama S."/>
            <person name="Nakada-Tsukui K."/>
            <person name="Nozaki T."/>
        </authorList>
    </citation>
    <scope>NUCLEOTIDE SEQUENCE [LARGE SCALE GENOMIC DNA]</scope>
    <source>
        <strain evidence="2 3">HM1:IMSS clone 6</strain>
    </source>
</reference>
<dbReference type="SUPFAM" id="SSF47923">
    <property type="entry name" value="Ypt/Rab-GAP domain of gyp1p"/>
    <property type="match status" value="2"/>
</dbReference>
<dbReference type="EMBL" id="BDEQ01000001">
    <property type="protein sequence ID" value="GAT96462.1"/>
    <property type="molecule type" value="Genomic_DNA"/>
</dbReference>
<dbReference type="GO" id="GO:0005096">
    <property type="term" value="F:GTPase activator activity"/>
    <property type="evidence" value="ECO:0007669"/>
    <property type="project" value="TreeGrafter"/>
</dbReference>
<evidence type="ECO:0000313" key="2">
    <source>
        <dbReference type="EMBL" id="GAT96462.1"/>
    </source>
</evidence>
<accession>A0A5K1V3K0</accession>
<dbReference type="VEuPathDB" id="AmoebaDB:EHI7A_076590"/>
<dbReference type="Gene3D" id="1.10.472.80">
    <property type="entry name" value="Ypt/Rab-GAP domain of gyp1p, domain 3"/>
    <property type="match status" value="1"/>
</dbReference>